<dbReference type="InterPro" id="IPR043539">
    <property type="entry name" value="Grb2-like"/>
</dbReference>
<accession>A0AA36ALM1</accession>
<evidence type="ECO:0000259" key="5">
    <source>
        <dbReference type="PROSITE" id="PS50001"/>
    </source>
</evidence>
<gene>
    <name evidence="7" type="ORF">OCTVUL_1B023598</name>
</gene>
<dbReference type="InterPro" id="IPR000980">
    <property type="entry name" value="SH2"/>
</dbReference>
<dbReference type="Pfam" id="PF00017">
    <property type="entry name" value="SH2"/>
    <property type="match status" value="1"/>
</dbReference>
<keyword evidence="7" id="KW-0675">Receptor</keyword>
<dbReference type="SMART" id="SM00252">
    <property type="entry name" value="SH2"/>
    <property type="match status" value="1"/>
</dbReference>
<dbReference type="EMBL" id="OX597815">
    <property type="protein sequence ID" value="CAI9718254.1"/>
    <property type="molecule type" value="Genomic_DNA"/>
</dbReference>
<dbReference type="InterPro" id="IPR036860">
    <property type="entry name" value="SH2_dom_sf"/>
</dbReference>
<evidence type="ECO:0000256" key="1">
    <source>
        <dbReference type="ARBA" id="ARBA00022443"/>
    </source>
</evidence>
<evidence type="ECO:0000313" key="7">
    <source>
        <dbReference type="EMBL" id="CAI9718254.1"/>
    </source>
</evidence>
<keyword evidence="8" id="KW-1185">Reference proteome</keyword>
<feature type="domain" description="SH2" evidence="5">
    <location>
        <begin position="64"/>
        <end position="162"/>
    </location>
</feature>
<proteinExistence type="predicted"/>
<reference evidence="7" key="1">
    <citation type="submission" date="2023-08" db="EMBL/GenBank/DDBJ databases">
        <authorList>
            <person name="Alioto T."/>
            <person name="Alioto T."/>
            <person name="Gomez Garrido J."/>
        </authorList>
    </citation>
    <scope>NUCLEOTIDE SEQUENCE</scope>
</reference>
<evidence type="ECO:0000259" key="6">
    <source>
        <dbReference type="PROSITE" id="PS50002"/>
    </source>
</evidence>
<name>A0AA36ALM1_OCTVU</name>
<dbReference type="Gene3D" id="3.30.505.10">
    <property type="entry name" value="SH2 domain"/>
    <property type="match status" value="1"/>
</dbReference>
<organism evidence="7 8">
    <name type="scientific">Octopus vulgaris</name>
    <name type="common">Common octopus</name>
    <dbReference type="NCBI Taxonomy" id="6645"/>
    <lineage>
        <taxon>Eukaryota</taxon>
        <taxon>Metazoa</taxon>
        <taxon>Spiralia</taxon>
        <taxon>Lophotrochozoa</taxon>
        <taxon>Mollusca</taxon>
        <taxon>Cephalopoda</taxon>
        <taxon>Coleoidea</taxon>
        <taxon>Octopodiformes</taxon>
        <taxon>Octopoda</taxon>
        <taxon>Incirrata</taxon>
        <taxon>Octopodidae</taxon>
        <taxon>Octopus</taxon>
    </lineage>
</organism>
<dbReference type="PRINTS" id="PR00452">
    <property type="entry name" value="SH3DOMAIN"/>
</dbReference>
<evidence type="ECO:0000256" key="4">
    <source>
        <dbReference type="PROSITE-ProRule" id="PRU00192"/>
    </source>
</evidence>
<keyword evidence="2 3" id="KW-0727">SH2 domain</keyword>
<dbReference type="SUPFAM" id="SSF50044">
    <property type="entry name" value="SH3-domain"/>
    <property type="match status" value="2"/>
</dbReference>
<feature type="domain" description="SH3" evidence="6">
    <location>
        <begin position="164"/>
        <end position="224"/>
    </location>
</feature>
<dbReference type="PANTHER" id="PTHR46037">
    <property type="entry name" value="PROTEIN ENHANCER OF SEVENLESS 2B"/>
    <property type="match status" value="1"/>
</dbReference>
<dbReference type="Pfam" id="PF00018">
    <property type="entry name" value="SH3_1"/>
    <property type="match status" value="2"/>
</dbReference>
<dbReference type="SUPFAM" id="SSF55550">
    <property type="entry name" value="SH2 domain"/>
    <property type="match status" value="1"/>
</dbReference>
<dbReference type="AlphaFoldDB" id="A0AA36ALM1"/>
<dbReference type="PRINTS" id="PR00401">
    <property type="entry name" value="SH2DOMAIN"/>
</dbReference>
<sequence length="257" mass="30043">MDVIEAIGKHDFHASSPDELSFKRGDYLQIIDMETDPNWYRAQMKGNTGYIPNNYIEIIHKDNWLMLDVTRQEAERMLLAKNSNMQYVNGDGAFLVRKGRQEGEHSLSVKYMCEVQHFKIYKQNDGHFIWESDKFPTLGALVNFYKSSSVSRSHHITLKEIVKEQKVKARGIYEFNARGSDELSFKKGEVIDILDQHDLHWWTAQNSNNQTGLIPATYVEHIHCYDKNEINAGKDKMHFENYQYLPRVYGNNMCYSC</sequence>
<keyword evidence="1 4" id="KW-0728">SH3 domain</keyword>
<protein>
    <submittedName>
        <fullName evidence="7">Factor receptor-bound 2 isoform X2</fullName>
    </submittedName>
</protein>
<evidence type="ECO:0000256" key="2">
    <source>
        <dbReference type="ARBA" id="ARBA00022999"/>
    </source>
</evidence>
<evidence type="ECO:0000313" key="8">
    <source>
        <dbReference type="Proteomes" id="UP001162480"/>
    </source>
</evidence>
<dbReference type="InterPro" id="IPR001452">
    <property type="entry name" value="SH3_domain"/>
</dbReference>
<dbReference type="SMART" id="SM00326">
    <property type="entry name" value="SH3"/>
    <property type="match status" value="2"/>
</dbReference>
<dbReference type="PROSITE" id="PS50002">
    <property type="entry name" value="SH3"/>
    <property type="match status" value="2"/>
</dbReference>
<dbReference type="PROSITE" id="PS50001">
    <property type="entry name" value="SH2"/>
    <property type="match status" value="1"/>
</dbReference>
<dbReference type="Proteomes" id="UP001162480">
    <property type="component" value="Chromosome 2"/>
</dbReference>
<feature type="domain" description="SH3" evidence="6">
    <location>
        <begin position="1"/>
        <end position="61"/>
    </location>
</feature>
<dbReference type="InterPro" id="IPR036028">
    <property type="entry name" value="SH3-like_dom_sf"/>
</dbReference>
<dbReference type="Gene3D" id="2.30.30.40">
    <property type="entry name" value="SH3 Domains"/>
    <property type="match status" value="2"/>
</dbReference>
<dbReference type="CDD" id="cd00174">
    <property type="entry name" value="SH3"/>
    <property type="match status" value="1"/>
</dbReference>
<evidence type="ECO:0000256" key="3">
    <source>
        <dbReference type="PROSITE-ProRule" id="PRU00191"/>
    </source>
</evidence>